<evidence type="ECO:0000313" key="2">
    <source>
        <dbReference type="EMBL" id="KAK6523260.1"/>
    </source>
</evidence>
<keyword evidence="1" id="KW-1133">Transmembrane helix</keyword>
<evidence type="ECO:0008006" key="4">
    <source>
        <dbReference type="Google" id="ProtNLM"/>
    </source>
</evidence>
<sequence>MASNPELHPLTYLGVDDQGISDGKYSGERNSKSPWFWITIGIVSVVVIGATVGGSIGGTIAVRNKSCRTANISSVSTLPTQTVTQIQRLPSSSPIPANCPTVNGTVYNSLYTNGNQTFQMFCGKSNPGTVLASGFFYTFEDCIELCSSFNYWNNAGKCISVDYIVSDTRPTNCWAHNEIDSENDNAESVTALLVVS</sequence>
<dbReference type="EMBL" id="JAVHJO010000019">
    <property type="protein sequence ID" value="KAK6523260.1"/>
    <property type="molecule type" value="Genomic_DNA"/>
</dbReference>
<reference evidence="2 3" key="1">
    <citation type="submission" date="2019-10" db="EMBL/GenBank/DDBJ databases">
        <authorList>
            <person name="Palmer J.M."/>
        </authorList>
    </citation>
    <scope>NUCLEOTIDE SEQUENCE [LARGE SCALE GENOMIC DNA]</scope>
    <source>
        <strain evidence="2 3">TWF694</strain>
    </source>
</reference>
<protein>
    <recommendedName>
        <fullName evidence="4">Apple domain-containing protein</fullName>
    </recommendedName>
</protein>
<name>A0AAV9WRD2_9PEZI</name>
<gene>
    <name evidence="2" type="ORF">TWF694_006149</name>
</gene>
<evidence type="ECO:0000256" key="1">
    <source>
        <dbReference type="SAM" id="Phobius"/>
    </source>
</evidence>
<evidence type="ECO:0000313" key="3">
    <source>
        <dbReference type="Proteomes" id="UP001365542"/>
    </source>
</evidence>
<keyword evidence="1" id="KW-0812">Transmembrane</keyword>
<accession>A0AAV9WRD2</accession>
<keyword evidence="1" id="KW-0472">Membrane</keyword>
<dbReference type="AlphaFoldDB" id="A0AAV9WRD2"/>
<comment type="caution">
    <text evidence="2">The sequence shown here is derived from an EMBL/GenBank/DDBJ whole genome shotgun (WGS) entry which is preliminary data.</text>
</comment>
<proteinExistence type="predicted"/>
<dbReference type="Proteomes" id="UP001365542">
    <property type="component" value="Unassembled WGS sequence"/>
</dbReference>
<feature type="transmembrane region" description="Helical" evidence="1">
    <location>
        <begin position="35"/>
        <end position="62"/>
    </location>
</feature>
<organism evidence="2 3">
    <name type="scientific">Orbilia ellipsospora</name>
    <dbReference type="NCBI Taxonomy" id="2528407"/>
    <lineage>
        <taxon>Eukaryota</taxon>
        <taxon>Fungi</taxon>
        <taxon>Dikarya</taxon>
        <taxon>Ascomycota</taxon>
        <taxon>Pezizomycotina</taxon>
        <taxon>Orbiliomycetes</taxon>
        <taxon>Orbiliales</taxon>
        <taxon>Orbiliaceae</taxon>
        <taxon>Orbilia</taxon>
    </lineage>
</organism>
<keyword evidence="3" id="KW-1185">Reference proteome</keyword>